<keyword evidence="3" id="KW-0560">Oxidoreductase</keyword>
<feature type="domain" description="Fatty acid desaturase" evidence="2">
    <location>
        <begin position="66"/>
        <end position="303"/>
    </location>
</feature>
<keyword evidence="1" id="KW-0472">Membrane</keyword>
<dbReference type="PATRIC" id="fig|1097667.3.peg.2252"/>
<dbReference type="GO" id="GO:0006629">
    <property type="term" value="P:lipid metabolic process"/>
    <property type="evidence" value="ECO:0007669"/>
    <property type="project" value="InterPro"/>
</dbReference>
<evidence type="ECO:0000259" key="2">
    <source>
        <dbReference type="Pfam" id="PF00487"/>
    </source>
</evidence>
<feature type="transmembrane region" description="Helical" evidence="1">
    <location>
        <begin position="195"/>
        <end position="214"/>
    </location>
</feature>
<evidence type="ECO:0000256" key="1">
    <source>
        <dbReference type="SAM" id="Phobius"/>
    </source>
</evidence>
<dbReference type="InterPro" id="IPR005804">
    <property type="entry name" value="FA_desaturase_dom"/>
</dbReference>
<reference evidence="3 4" key="1">
    <citation type="journal article" date="2013" name="Biodegradation">
        <title>Quantitative proteomic analysis of ibuprofen-degrading Patulibacter sp. strain I11.</title>
        <authorList>
            <person name="Almeida B."/>
            <person name="Kjeldal H."/>
            <person name="Lolas I."/>
            <person name="Knudsen A.D."/>
            <person name="Carvalho G."/>
            <person name="Nielsen K.L."/>
            <person name="Barreto Crespo M.T."/>
            <person name="Stensballe A."/>
            <person name="Nielsen J.L."/>
        </authorList>
    </citation>
    <scope>NUCLEOTIDE SEQUENCE [LARGE SCALE GENOMIC DNA]</scope>
    <source>
        <strain evidence="3 4">I11</strain>
    </source>
</reference>
<dbReference type="PANTHER" id="PTHR19353:SF73">
    <property type="entry name" value="FATTY ACID DESATURASE"/>
    <property type="match status" value="1"/>
</dbReference>
<feature type="transmembrane region" description="Helical" evidence="1">
    <location>
        <begin position="38"/>
        <end position="59"/>
    </location>
</feature>
<dbReference type="GO" id="GO:0016020">
    <property type="term" value="C:membrane"/>
    <property type="evidence" value="ECO:0007669"/>
    <property type="project" value="TreeGrafter"/>
</dbReference>
<dbReference type="InterPro" id="IPR012171">
    <property type="entry name" value="Fatty_acid_desaturase"/>
</dbReference>
<keyword evidence="4" id="KW-1185">Reference proteome</keyword>
<feature type="transmembrane region" description="Helical" evidence="1">
    <location>
        <begin position="65"/>
        <end position="88"/>
    </location>
</feature>
<dbReference type="Pfam" id="PF00487">
    <property type="entry name" value="FA_desaturase"/>
    <property type="match status" value="1"/>
</dbReference>
<dbReference type="RefSeq" id="WP_007575000.1">
    <property type="nucleotide sequence ID" value="NZ_AGUD01000198.1"/>
</dbReference>
<comment type="caution">
    <text evidence="3">The sequence shown here is derived from an EMBL/GenBank/DDBJ whole genome shotgun (WGS) entry which is preliminary data.</text>
</comment>
<evidence type="ECO:0000313" key="4">
    <source>
        <dbReference type="Proteomes" id="UP000005143"/>
    </source>
</evidence>
<dbReference type="EC" id="1.14.99.-" evidence="3"/>
<organism evidence="3 4">
    <name type="scientific">Patulibacter medicamentivorans</name>
    <dbReference type="NCBI Taxonomy" id="1097667"/>
    <lineage>
        <taxon>Bacteria</taxon>
        <taxon>Bacillati</taxon>
        <taxon>Actinomycetota</taxon>
        <taxon>Thermoleophilia</taxon>
        <taxon>Solirubrobacterales</taxon>
        <taxon>Patulibacteraceae</taxon>
        <taxon>Patulibacter</taxon>
    </lineage>
</organism>
<dbReference type="OrthoDB" id="104711at2"/>
<feature type="transmembrane region" description="Helical" evidence="1">
    <location>
        <begin position="165"/>
        <end position="183"/>
    </location>
</feature>
<keyword evidence="1" id="KW-1133">Transmembrane helix</keyword>
<dbReference type="GO" id="GO:0016717">
    <property type="term" value="F:oxidoreductase activity, acting on paired donors, with oxidation of a pair of donors resulting in the reduction of molecular oxygen to two molecules of water"/>
    <property type="evidence" value="ECO:0007669"/>
    <property type="project" value="TreeGrafter"/>
</dbReference>
<dbReference type="Proteomes" id="UP000005143">
    <property type="component" value="Unassembled WGS sequence"/>
</dbReference>
<evidence type="ECO:0000313" key="3">
    <source>
        <dbReference type="EMBL" id="EHN10880.1"/>
    </source>
</evidence>
<feature type="transmembrane region" description="Helical" evidence="1">
    <location>
        <begin position="220"/>
        <end position="239"/>
    </location>
</feature>
<feature type="transmembrane region" description="Helical" evidence="1">
    <location>
        <begin position="100"/>
        <end position="117"/>
    </location>
</feature>
<dbReference type="AlphaFoldDB" id="H0E622"/>
<proteinExistence type="predicted"/>
<dbReference type="PANTHER" id="PTHR19353">
    <property type="entry name" value="FATTY ACID DESATURASE 2"/>
    <property type="match status" value="1"/>
</dbReference>
<sequence>MSTTTITPGVSSEADAPGPASWKAVLAPYAKPRVSRSLLDLATSVVPYVALFAAMYLLLDVSYLLTLALAIPTAGFLLRTYIVFHDCAHGSFLPTKRGNLWLGRVMALIVYTPFSAWRHEHAVHHATAGDLDRRGGGDVPTLTVDEYLAQSWGGRFGYRLFRNPWVMFTIGPFYALVIQPRLVNKDARPRIKNSVHLTNVALALAIAGLCLLMGPIQFLLVQAPLVLLAGGAGVWLFYVQHQFEDVYWESGEKWSYADAALQGSSYLKLPQPLQFFTGNIGLHHVHHLSARIPNYNLQRAHDENEIFHDVPVLSFLDGMKATRLKLWCRERGRLVTFAEAHAVAAAA</sequence>
<dbReference type="EMBL" id="AGUD01000198">
    <property type="protein sequence ID" value="EHN10880.1"/>
    <property type="molecule type" value="Genomic_DNA"/>
</dbReference>
<dbReference type="CDD" id="cd03507">
    <property type="entry name" value="Delta12-FADS-like"/>
    <property type="match status" value="1"/>
</dbReference>
<accession>H0E622</accession>
<protein>
    <submittedName>
        <fullName evidence="3">Delta5 acyl-lipid desaturase</fullName>
        <ecNumber evidence="3">1.14.99.-</ecNumber>
    </submittedName>
</protein>
<keyword evidence="1" id="KW-0812">Transmembrane</keyword>
<gene>
    <name evidence="3" type="ORF">PAI11_22720</name>
</gene>
<name>H0E622_9ACTN</name>